<feature type="compositionally biased region" description="Polar residues" evidence="1">
    <location>
        <begin position="20"/>
        <end position="29"/>
    </location>
</feature>
<evidence type="ECO:0000313" key="3">
    <source>
        <dbReference type="EMBL" id="RMY32957.1"/>
    </source>
</evidence>
<dbReference type="Proteomes" id="UP000276864">
    <property type="component" value="Unassembled WGS sequence"/>
</dbReference>
<feature type="compositionally biased region" description="Basic and acidic residues" evidence="1">
    <location>
        <begin position="144"/>
        <end position="153"/>
    </location>
</feature>
<dbReference type="Proteomes" id="UP000271337">
    <property type="component" value="Unassembled WGS sequence"/>
</dbReference>
<feature type="region of interest" description="Disordered" evidence="1">
    <location>
        <begin position="1"/>
        <end position="286"/>
    </location>
</feature>
<evidence type="ECO:0000256" key="1">
    <source>
        <dbReference type="SAM" id="MobiDB-lite"/>
    </source>
</evidence>
<organism evidence="2 4">
    <name type="scientific">Hortaea werneckii</name>
    <name type="common">Black yeast</name>
    <name type="synonym">Cladosporium werneckii</name>
    <dbReference type="NCBI Taxonomy" id="91943"/>
    <lineage>
        <taxon>Eukaryota</taxon>
        <taxon>Fungi</taxon>
        <taxon>Dikarya</taxon>
        <taxon>Ascomycota</taxon>
        <taxon>Pezizomycotina</taxon>
        <taxon>Dothideomycetes</taxon>
        <taxon>Dothideomycetidae</taxon>
        <taxon>Mycosphaerellales</taxon>
        <taxon>Teratosphaeriaceae</taxon>
        <taxon>Hortaea</taxon>
    </lineage>
</organism>
<dbReference type="EMBL" id="QWIM01000583">
    <property type="protein sequence ID" value="RMY32957.1"/>
    <property type="molecule type" value="Genomic_DNA"/>
</dbReference>
<accession>A0A3M6YC46</accession>
<feature type="compositionally biased region" description="Polar residues" evidence="1">
    <location>
        <begin position="215"/>
        <end position="230"/>
    </location>
</feature>
<dbReference type="OrthoDB" id="3646447at2759"/>
<feature type="compositionally biased region" description="Basic and acidic residues" evidence="1">
    <location>
        <begin position="391"/>
        <end position="423"/>
    </location>
</feature>
<dbReference type="AlphaFoldDB" id="A0A3M6YC46"/>
<evidence type="ECO:0000313" key="5">
    <source>
        <dbReference type="Proteomes" id="UP000276864"/>
    </source>
</evidence>
<sequence length="437" mass="49382">MGLGTFLSNLTSPRVKEISPHQSYSNLERTSGLPHTRSSRNVPHSRSHNHEAFAANNGASRQPLTALPETTEQRKSRPGMAKQKSESNLKKRRSWFGGKRKVDEEIPAVPQLHNATAETQPARPGTAVTTDEPISWSRSQTPEDFDRKTERRRSFFGRKRSQSAASNKSKRRSWFGGRADDEEAPPMPPMPIQHSSEQHHTASAPNSDREKRRTGSFSFNRQKRTSVASTRSKKRRSWIMPQSSNPDSEDEREEPYPPLPPLPALMADDGTSFTPDSSVATTQSPVYQNFMDTSTYAPESPRHFFTEDPVKQVTRGNSIKSPRPISGVSLSSRRSYVPRNAEKSFLKSTNQNRRSNIRHSLLDDGEGGVMMLSDEQQREWDKLKHLLEVMEERQDQEADRASDYTESEADGRSAWERRNDPHSNSDALTALEFGVAR</sequence>
<feature type="region of interest" description="Disordered" evidence="1">
    <location>
        <begin position="314"/>
        <end position="334"/>
    </location>
</feature>
<name>A0A3M6YC46_HORWE</name>
<feature type="compositionally biased region" description="Polar residues" evidence="1">
    <location>
        <begin position="271"/>
        <end position="286"/>
    </location>
</feature>
<feature type="compositionally biased region" description="Polar residues" evidence="1">
    <location>
        <begin position="1"/>
        <end position="12"/>
    </location>
</feature>
<feature type="region of interest" description="Disordered" evidence="1">
    <location>
        <begin position="391"/>
        <end position="437"/>
    </location>
</feature>
<evidence type="ECO:0000313" key="2">
    <source>
        <dbReference type="EMBL" id="RMY00636.1"/>
    </source>
</evidence>
<reference evidence="4 5" key="1">
    <citation type="journal article" date="2018" name="BMC Genomics">
        <title>Genomic evidence for intraspecific hybridization in a clonal and extremely halotolerant yeast.</title>
        <authorList>
            <person name="Gostincar C."/>
            <person name="Stajich J.E."/>
            <person name="Zupancic J."/>
            <person name="Zalar P."/>
            <person name="Gunde-Cimerman N."/>
        </authorList>
    </citation>
    <scope>NUCLEOTIDE SEQUENCE [LARGE SCALE GENOMIC DNA]</scope>
    <source>
        <strain evidence="3 5">EXF-6651</strain>
        <strain evidence="2 4">EXF-6669</strain>
    </source>
</reference>
<comment type="caution">
    <text evidence="2">The sequence shown here is derived from an EMBL/GenBank/DDBJ whole genome shotgun (WGS) entry which is preliminary data.</text>
</comment>
<dbReference type="EMBL" id="QWIL01001684">
    <property type="protein sequence ID" value="RMY00636.1"/>
    <property type="molecule type" value="Genomic_DNA"/>
</dbReference>
<proteinExistence type="predicted"/>
<protein>
    <submittedName>
        <fullName evidence="2">Uncharacterized protein</fullName>
    </submittedName>
</protein>
<evidence type="ECO:0000313" key="4">
    <source>
        <dbReference type="Proteomes" id="UP000271337"/>
    </source>
</evidence>
<gene>
    <name evidence="3" type="ORF">D0866_06245</name>
    <name evidence="2" type="ORF">D0867_11677</name>
</gene>